<dbReference type="InterPro" id="IPR028427">
    <property type="entry name" value="Met_Sox_Rdtase_MsrB"/>
</dbReference>
<proteinExistence type="inferred from homology"/>
<evidence type="ECO:0000256" key="3">
    <source>
        <dbReference type="ARBA" id="ARBA00023002"/>
    </source>
</evidence>
<dbReference type="Pfam" id="PF01641">
    <property type="entry name" value="SelR"/>
    <property type="match status" value="1"/>
</dbReference>
<dbReference type="Gene3D" id="2.170.150.20">
    <property type="entry name" value="Peptide methionine sulfoxide reductase"/>
    <property type="match status" value="1"/>
</dbReference>
<dbReference type="GO" id="GO:0030091">
    <property type="term" value="P:protein repair"/>
    <property type="evidence" value="ECO:0007669"/>
    <property type="project" value="InterPro"/>
</dbReference>
<dbReference type="HAMAP" id="MF_01400">
    <property type="entry name" value="MsrB"/>
    <property type="match status" value="1"/>
</dbReference>
<comment type="catalytic activity">
    <reaction evidence="4 5">
        <text>L-methionyl-[protein] + [thioredoxin]-disulfide + H2O = L-methionyl-(R)-S-oxide-[protein] + [thioredoxin]-dithiol</text>
        <dbReference type="Rhea" id="RHEA:24164"/>
        <dbReference type="Rhea" id="RHEA-COMP:10698"/>
        <dbReference type="Rhea" id="RHEA-COMP:10700"/>
        <dbReference type="Rhea" id="RHEA-COMP:12313"/>
        <dbReference type="Rhea" id="RHEA-COMP:12314"/>
        <dbReference type="ChEBI" id="CHEBI:15377"/>
        <dbReference type="ChEBI" id="CHEBI:16044"/>
        <dbReference type="ChEBI" id="CHEBI:29950"/>
        <dbReference type="ChEBI" id="CHEBI:45764"/>
        <dbReference type="ChEBI" id="CHEBI:50058"/>
        <dbReference type="EC" id="1.8.4.12"/>
    </reaction>
</comment>
<name>A0AAU7AX60_9ACTN</name>
<dbReference type="GO" id="GO:0008270">
    <property type="term" value="F:zinc ion binding"/>
    <property type="evidence" value="ECO:0007669"/>
    <property type="project" value="UniProtKB-UniRule"/>
</dbReference>
<dbReference type="InterPro" id="IPR002579">
    <property type="entry name" value="Met_Sox_Rdtase_MsrB_dom"/>
</dbReference>
<dbReference type="InterPro" id="IPR011057">
    <property type="entry name" value="Mss4-like_sf"/>
</dbReference>
<evidence type="ECO:0000313" key="7">
    <source>
        <dbReference type="EMBL" id="XAY06189.1"/>
    </source>
</evidence>
<dbReference type="AlphaFoldDB" id="A0AAU7AX60"/>
<dbReference type="NCBIfam" id="TIGR00357">
    <property type="entry name" value="peptide-methionine (R)-S-oxide reductase MsrB"/>
    <property type="match status" value="1"/>
</dbReference>
<feature type="binding site" evidence="5">
    <location>
        <position position="54"/>
    </location>
    <ligand>
        <name>Zn(2+)</name>
        <dbReference type="ChEBI" id="CHEBI:29105"/>
    </ligand>
</feature>
<dbReference type="FunFam" id="2.170.150.20:FF:000009">
    <property type="entry name" value="Peptide-methionine (R)-S-oxide reductase"/>
    <property type="match status" value="1"/>
</dbReference>
<dbReference type="GO" id="GO:0006979">
    <property type="term" value="P:response to oxidative stress"/>
    <property type="evidence" value="ECO:0007669"/>
    <property type="project" value="InterPro"/>
</dbReference>
<feature type="domain" description="MsrB" evidence="6">
    <location>
        <begin position="12"/>
        <end position="135"/>
    </location>
</feature>
<keyword evidence="2 5" id="KW-0862">Zinc</keyword>
<feature type="binding site" evidence="5">
    <location>
        <position position="51"/>
    </location>
    <ligand>
        <name>Zn(2+)</name>
        <dbReference type="ChEBI" id="CHEBI:29105"/>
    </ligand>
</feature>
<dbReference type="RefSeq" id="WP_354697426.1">
    <property type="nucleotide sequence ID" value="NZ_CP114014.1"/>
</dbReference>
<evidence type="ECO:0000256" key="4">
    <source>
        <dbReference type="ARBA" id="ARBA00048488"/>
    </source>
</evidence>
<dbReference type="GO" id="GO:0005737">
    <property type="term" value="C:cytoplasm"/>
    <property type="evidence" value="ECO:0007669"/>
    <property type="project" value="TreeGrafter"/>
</dbReference>
<comment type="cofactor">
    <cofactor evidence="5">
        <name>Zn(2+)</name>
        <dbReference type="ChEBI" id="CHEBI:29105"/>
    </cofactor>
    <text evidence="5">Binds 1 zinc ion per subunit. The zinc ion is important for the structural integrity of the protein.</text>
</comment>
<evidence type="ECO:0000256" key="5">
    <source>
        <dbReference type="HAMAP-Rule" id="MF_01400"/>
    </source>
</evidence>
<protein>
    <recommendedName>
        <fullName evidence="5">Peptide methionine sulfoxide reductase MsrB</fullName>
        <ecNumber evidence="5">1.8.4.12</ecNumber>
    </recommendedName>
    <alternativeName>
        <fullName evidence="5">Peptide-methionine (R)-S-oxide reductase</fullName>
    </alternativeName>
</protein>
<feature type="binding site" evidence="5">
    <location>
        <position position="103"/>
    </location>
    <ligand>
        <name>Zn(2+)</name>
        <dbReference type="ChEBI" id="CHEBI:29105"/>
    </ligand>
</feature>
<gene>
    <name evidence="7" type="primary">msrB_2</name>
    <name evidence="5" type="synonym">msrB</name>
    <name evidence="7" type="ORF">DSM112329_03053</name>
</gene>
<dbReference type="KEGG" id="parq:DSM112329_03053"/>
<reference evidence="7" key="1">
    <citation type="submission" date="2022-12" db="EMBL/GenBank/DDBJ databases">
        <title>Paraconexibacter alkalitolerans sp. nov. and Baekduia alba sp. nov., isolated from soil and emended description of the genera Paraconexibacter (Chun et al., 2020) and Baekduia (An et al., 2020).</title>
        <authorList>
            <person name="Vieira S."/>
            <person name="Huber K.J."/>
            <person name="Geppert A."/>
            <person name="Wolf J."/>
            <person name="Neumann-Schaal M."/>
            <person name="Muesken M."/>
            <person name="Overmann J."/>
        </authorList>
    </citation>
    <scope>NUCLEOTIDE SEQUENCE</scope>
    <source>
        <strain evidence="7">AEG42_29</strain>
    </source>
</reference>
<dbReference type="EC" id="1.8.4.12" evidence="5"/>
<keyword evidence="1 5" id="KW-0479">Metal-binding</keyword>
<dbReference type="PANTHER" id="PTHR10173:SF52">
    <property type="entry name" value="METHIONINE-R-SULFOXIDE REDUCTASE B1"/>
    <property type="match status" value="1"/>
</dbReference>
<dbReference type="EMBL" id="CP114014">
    <property type="protein sequence ID" value="XAY06189.1"/>
    <property type="molecule type" value="Genomic_DNA"/>
</dbReference>
<dbReference type="PROSITE" id="PS51790">
    <property type="entry name" value="MSRB"/>
    <property type="match status" value="1"/>
</dbReference>
<dbReference type="GO" id="GO:0033743">
    <property type="term" value="F:peptide-methionine (R)-S-oxide reductase activity"/>
    <property type="evidence" value="ECO:0007669"/>
    <property type="project" value="UniProtKB-UniRule"/>
</dbReference>
<evidence type="ECO:0000259" key="6">
    <source>
        <dbReference type="PROSITE" id="PS51790"/>
    </source>
</evidence>
<feature type="binding site" evidence="5">
    <location>
        <position position="100"/>
    </location>
    <ligand>
        <name>Zn(2+)</name>
        <dbReference type="ChEBI" id="CHEBI:29105"/>
    </ligand>
</feature>
<organism evidence="7">
    <name type="scientific">Paraconexibacter sp. AEG42_29</name>
    <dbReference type="NCBI Taxonomy" id="2997339"/>
    <lineage>
        <taxon>Bacteria</taxon>
        <taxon>Bacillati</taxon>
        <taxon>Actinomycetota</taxon>
        <taxon>Thermoleophilia</taxon>
        <taxon>Solirubrobacterales</taxon>
        <taxon>Paraconexibacteraceae</taxon>
        <taxon>Paraconexibacter</taxon>
    </lineage>
</organism>
<feature type="active site" description="Nucleophile" evidence="5">
    <location>
        <position position="124"/>
    </location>
</feature>
<sequence>MADTSEKIQKTDEEWRAELSPEAYAILRQAGTERPFTGEYNATKDKGMFTCGGCGNELFSSDTKFDSGSGWPSFTDPVNRENVTLIEDRSHGMVRVEVRCAKCDGHLGHVFDDGPADAGGQRYCINSAALQFAPPE</sequence>
<comment type="similarity">
    <text evidence="5">Belongs to the MsrB Met sulfoxide reductase family.</text>
</comment>
<accession>A0AAU7AX60</accession>
<evidence type="ECO:0000256" key="2">
    <source>
        <dbReference type="ARBA" id="ARBA00022833"/>
    </source>
</evidence>
<dbReference type="PANTHER" id="PTHR10173">
    <property type="entry name" value="METHIONINE SULFOXIDE REDUCTASE"/>
    <property type="match status" value="1"/>
</dbReference>
<keyword evidence="3 5" id="KW-0560">Oxidoreductase</keyword>
<evidence type="ECO:0000256" key="1">
    <source>
        <dbReference type="ARBA" id="ARBA00022723"/>
    </source>
</evidence>
<dbReference type="SUPFAM" id="SSF51316">
    <property type="entry name" value="Mss4-like"/>
    <property type="match status" value="1"/>
</dbReference>